<keyword evidence="3" id="KW-1185">Reference proteome</keyword>
<evidence type="ECO:0008006" key="4">
    <source>
        <dbReference type="Google" id="ProtNLM"/>
    </source>
</evidence>
<dbReference type="GO" id="GO:0015105">
    <property type="term" value="F:arsenite transmembrane transporter activity"/>
    <property type="evidence" value="ECO:0007669"/>
    <property type="project" value="TreeGrafter"/>
</dbReference>
<accession>A0A139ABD8</accession>
<dbReference type="InterPro" id="IPR038770">
    <property type="entry name" value="Na+/solute_symporter_sf"/>
</dbReference>
<reference evidence="2 3" key="1">
    <citation type="journal article" date="2015" name="Genome Biol. Evol.">
        <title>Phylogenomic analyses indicate that early fungi evolved digesting cell walls of algal ancestors of land plants.</title>
        <authorList>
            <person name="Chang Y."/>
            <person name="Wang S."/>
            <person name="Sekimoto S."/>
            <person name="Aerts A.L."/>
            <person name="Choi C."/>
            <person name="Clum A."/>
            <person name="LaButti K.M."/>
            <person name="Lindquist E.A."/>
            <person name="Yee Ngan C."/>
            <person name="Ohm R.A."/>
            <person name="Salamov A.A."/>
            <person name="Grigoriev I.V."/>
            <person name="Spatafora J.W."/>
            <person name="Berbee M.L."/>
        </authorList>
    </citation>
    <scope>NUCLEOTIDE SEQUENCE [LARGE SCALE GENOMIC DNA]</scope>
    <source>
        <strain evidence="2 3">JEL478</strain>
    </source>
</reference>
<dbReference type="Gene3D" id="1.20.1530.20">
    <property type="match status" value="1"/>
</dbReference>
<dbReference type="AlphaFoldDB" id="A0A139ABD8"/>
<sequence length="172" mass="17922">MVLIWNQSHAATLNTAPSSLPSTPSSKYSSSSHSPISSSSLATASSTTSSLSFSTSRLSLPPLCFSIRLGLPYPQCATQASTASGNNFELAIAVCIATFGVSSPQAIVAAVAPLVEVPVLFGMVYVSYGWGGGWKGMVLETPILSQGQERCSDYQHRGERCAVEGSAVEQSL</sequence>
<evidence type="ECO:0000256" key="1">
    <source>
        <dbReference type="ARBA" id="ARBA00022448"/>
    </source>
</evidence>
<proteinExistence type="predicted"/>
<dbReference type="Proteomes" id="UP000070544">
    <property type="component" value="Unassembled WGS sequence"/>
</dbReference>
<dbReference type="GO" id="GO:0015104">
    <property type="term" value="F:antimonite transmembrane transporter activity"/>
    <property type="evidence" value="ECO:0007669"/>
    <property type="project" value="TreeGrafter"/>
</dbReference>
<evidence type="ECO:0000313" key="2">
    <source>
        <dbReference type="EMBL" id="KXS13723.1"/>
    </source>
</evidence>
<dbReference type="GO" id="GO:0015297">
    <property type="term" value="F:antiporter activity"/>
    <property type="evidence" value="ECO:0007669"/>
    <property type="project" value="InterPro"/>
</dbReference>
<dbReference type="PANTHER" id="PTHR43057">
    <property type="entry name" value="ARSENITE EFFLUX TRANSPORTER"/>
    <property type="match status" value="1"/>
</dbReference>
<organism evidence="2 3">
    <name type="scientific">Gonapodya prolifera (strain JEL478)</name>
    <name type="common">Monoblepharis prolifera</name>
    <dbReference type="NCBI Taxonomy" id="1344416"/>
    <lineage>
        <taxon>Eukaryota</taxon>
        <taxon>Fungi</taxon>
        <taxon>Fungi incertae sedis</taxon>
        <taxon>Chytridiomycota</taxon>
        <taxon>Chytridiomycota incertae sedis</taxon>
        <taxon>Monoblepharidomycetes</taxon>
        <taxon>Monoblepharidales</taxon>
        <taxon>Gonapodyaceae</taxon>
        <taxon>Gonapodya</taxon>
    </lineage>
</organism>
<dbReference type="STRING" id="1344416.A0A139ABD8"/>
<protein>
    <recommendedName>
        <fullName evidence="4">Arsenical-resistance protein</fullName>
    </recommendedName>
</protein>
<dbReference type="InterPro" id="IPR004706">
    <property type="entry name" value="Arsenical-R_Acr3"/>
</dbReference>
<gene>
    <name evidence="2" type="ORF">M427DRAFT_33698</name>
</gene>
<name>A0A139ABD8_GONPJ</name>
<dbReference type="EMBL" id="KQ965775">
    <property type="protein sequence ID" value="KXS13723.1"/>
    <property type="molecule type" value="Genomic_DNA"/>
</dbReference>
<evidence type="ECO:0000313" key="3">
    <source>
        <dbReference type="Proteomes" id="UP000070544"/>
    </source>
</evidence>
<keyword evidence="1" id="KW-0813">Transport</keyword>
<dbReference type="GO" id="GO:0005886">
    <property type="term" value="C:plasma membrane"/>
    <property type="evidence" value="ECO:0007669"/>
    <property type="project" value="TreeGrafter"/>
</dbReference>
<dbReference type="PANTHER" id="PTHR43057:SF1">
    <property type="entry name" value="ARSENICAL-RESISTANCE PROTEIN 3"/>
    <property type="match status" value="1"/>
</dbReference>
<dbReference type="OrthoDB" id="3032317at2759"/>